<sequence length="161" mass="18795">MISRVLPSPPCQSGTKIVRFAGAVESPCKIMKLWAQRSSLRRTDQIWKICDPFRTGPTRMLCRAGGMESGDEREDEKEEDGEANYDEEEMKVEKGRVGEYECPKFIFTSKEEKRLYKPWRRGVIVKLLGRRIGYKALETRLKQMWVRKGIISIIDLEIWHV</sequence>
<dbReference type="AlphaFoldDB" id="A0A2Z6PC71"/>
<feature type="region of interest" description="Disordered" evidence="1">
    <location>
        <begin position="62"/>
        <end position="90"/>
    </location>
</feature>
<feature type="compositionally biased region" description="Acidic residues" evidence="1">
    <location>
        <begin position="69"/>
        <end position="90"/>
    </location>
</feature>
<evidence type="ECO:0008006" key="4">
    <source>
        <dbReference type="Google" id="ProtNLM"/>
    </source>
</evidence>
<reference evidence="3" key="1">
    <citation type="journal article" date="2017" name="Front. Plant Sci.">
        <title>Climate Clever Clovers: New Paradigm to Reduce the Environmental Footprint of Ruminants by Breeding Low Methanogenic Forages Utilizing Haplotype Variation.</title>
        <authorList>
            <person name="Kaur P."/>
            <person name="Appels R."/>
            <person name="Bayer P.E."/>
            <person name="Keeble-Gagnere G."/>
            <person name="Wang J."/>
            <person name="Hirakawa H."/>
            <person name="Shirasawa K."/>
            <person name="Vercoe P."/>
            <person name="Stefanova K."/>
            <person name="Durmic Z."/>
            <person name="Nichols P."/>
            <person name="Revell C."/>
            <person name="Isobe S.N."/>
            <person name="Edwards D."/>
            <person name="Erskine W."/>
        </authorList>
    </citation>
    <scope>NUCLEOTIDE SEQUENCE [LARGE SCALE GENOMIC DNA]</scope>
    <source>
        <strain evidence="3">cv. Daliak</strain>
    </source>
</reference>
<gene>
    <name evidence="2" type="ORF">TSUD_402900</name>
</gene>
<evidence type="ECO:0000256" key="1">
    <source>
        <dbReference type="SAM" id="MobiDB-lite"/>
    </source>
</evidence>
<protein>
    <recommendedName>
        <fullName evidence="4">DUF4283 domain-containing protein</fullName>
    </recommendedName>
</protein>
<organism evidence="2 3">
    <name type="scientific">Trifolium subterraneum</name>
    <name type="common">Subterranean clover</name>
    <dbReference type="NCBI Taxonomy" id="3900"/>
    <lineage>
        <taxon>Eukaryota</taxon>
        <taxon>Viridiplantae</taxon>
        <taxon>Streptophyta</taxon>
        <taxon>Embryophyta</taxon>
        <taxon>Tracheophyta</taxon>
        <taxon>Spermatophyta</taxon>
        <taxon>Magnoliopsida</taxon>
        <taxon>eudicotyledons</taxon>
        <taxon>Gunneridae</taxon>
        <taxon>Pentapetalae</taxon>
        <taxon>rosids</taxon>
        <taxon>fabids</taxon>
        <taxon>Fabales</taxon>
        <taxon>Fabaceae</taxon>
        <taxon>Papilionoideae</taxon>
        <taxon>50 kb inversion clade</taxon>
        <taxon>NPAAA clade</taxon>
        <taxon>Hologalegina</taxon>
        <taxon>IRL clade</taxon>
        <taxon>Trifolieae</taxon>
        <taxon>Trifolium</taxon>
    </lineage>
</organism>
<keyword evidence="3" id="KW-1185">Reference proteome</keyword>
<accession>A0A2Z6PC71</accession>
<dbReference type="OrthoDB" id="984865at2759"/>
<evidence type="ECO:0000313" key="3">
    <source>
        <dbReference type="Proteomes" id="UP000242715"/>
    </source>
</evidence>
<proteinExistence type="predicted"/>
<dbReference type="Proteomes" id="UP000242715">
    <property type="component" value="Unassembled WGS sequence"/>
</dbReference>
<dbReference type="EMBL" id="DF974259">
    <property type="protein sequence ID" value="GAU46872.1"/>
    <property type="molecule type" value="Genomic_DNA"/>
</dbReference>
<name>A0A2Z6PC71_TRISU</name>
<evidence type="ECO:0000313" key="2">
    <source>
        <dbReference type="EMBL" id="GAU46872.1"/>
    </source>
</evidence>